<dbReference type="AlphaFoldDB" id="D7VQI8"/>
<sequence>MKICIYLQNKTIKMMEMKLKTTKAITATKAIFLVCGLAISSWAPMVPYAKDRLGINDADLGILLLLLGAGAIAMMPVSGILSHKYGTRRVILVAALATALILPLLLIISSPVWMGVSLFLFGGALGTVDVAMNAHGVQVQNSAEKPIMSSLHGLFSVGGLFGSLGLGFLIKMGLPPITAIVAICILLICIVSWNFRFLFDMHTEKELIVKFAAAPDEKKKTGVSWLQASILFLGLMCFITFLSEGAMLDWSAIFLRENKGVAPELAGVGYAAFSVAMATMRLLGDRIISRLDGKTVVVGGSVIAAAGIFIAVAASWLPLTLFGFILLGIGAANIVPVFFSEGGRIRNVPATIAIPVISTMGYAGQLAGPAMLGYISFRFSIDTAFLLIAFLILIVALTYGLRKTSKI</sequence>
<accession>D7VQI8</accession>
<feature type="transmembrane region" description="Helical" evidence="5">
    <location>
        <begin position="296"/>
        <end position="316"/>
    </location>
</feature>
<dbReference type="Pfam" id="PF07690">
    <property type="entry name" value="MFS_1"/>
    <property type="match status" value="1"/>
</dbReference>
<feature type="transmembrane region" description="Helical" evidence="5">
    <location>
        <begin position="383"/>
        <end position="401"/>
    </location>
</feature>
<comment type="subcellular location">
    <subcellularLocation>
        <location evidence="1">Membrane</location>
        <topology evidence="1">Multi-pass membrane protein</topology>
    </subcellularLocation>
</comment>
<feature type="transmembrane region" description="Helical" evidence="5">
    <location>
        <begin position="265"/>
        <end position="284"/>
    </location>
</feature>
<evidence type="ECO:0000313" key="7">
    <source>
        <dbReference type="Proteomes" id="UP000006258"/>
    </source>
</evidence>
<organism evidence="6 7">
    <name type="scientific">Sphingobacterium spiritivorum ATCC 33861</name>
    <dbReference type="NCBI Taxonomy" id="525373"/>
    <lineage>
        <taxon>Bacteria</taxon>
        <taxon>Pseudomonadati</taxon>
        <taxon>Bacteroidota</taxon>
        <taxon>Sphingobacteriia</taxon>
        <taxon>Sphingobacteriales</taxon>
        <taxon>Sphingobacteriaceae</taxon>
        <taxon>Sphingobacterium</taxon>
    </lineage>
</organism>
<feature type="transmembrane region" description="Helical" evidence="5">
    <location>
        <begin position="62"/>
        <end position="81"/>
    </location>
</feature>
<dbReference type="GO" id="GO:0022857">
    <property type="term" value="F:transmembrane transporter activity"/>
    <property type="evidence" value="ECO:0007669"/>
    <property type="project" value="InterPro"/>
</dbReference>
<dbReference type="PANTHER" id="PTHR23514:SF13">
    <property type="entry name" value="INNER MEMBRANE PROTEIN YBJJ"/>
    <property type="match status" value="1"/>
</dbReference>
<evidence type="ECO:0000256" key="5">
    <source>
        <dbReference type="SAM" id="Phobius"/>
    </source>
</evidence>
<dbReference type="InterPro" id="IPR036259">
    <property type="entry name" value="MFS_trans_sf"/>
</dbReference>
<feature type="transmembrane region" description="Helical" evidence="5">
    <location>
        <begin position="228"/>
        <end position="253"/>
    </location>
</feature>
<feature type="transmembrane region" description="Helical" evidence="5">
    <location>
        <begin position="21"/>
        <end position="42"/>
    </location>
</feature>
<reference evidence="6" key="1">
    <citation type="submission" date="2010-07" db="EMBL/GenBank/DDBJ databases">
        <authorList>
            <person name="Muzny D."/>
            <person name="Qin X."/>
            <person name="Buhay C."/>
            <person name="Dugan-Rocha S."/>
            <person name="Ding Y."/>
            <person name="Chen G."/>
            <person name="Hawes A."/>
            <person name="Holder M."/>
            <person name="Jhangiani S."/>
            <person name="Johnson A."/>
            <person name="Khan Z."/>
            <person name="Li Z."/>
            <person name="Liu W."/>
            <person name="Liu X."/>
            <person name="Perez L."/>
            <person name="Shen H."/>
            <person name="Wang Q."/>
            <person name="Watt J."/>
            <person name="Xi L."/>
            <person name="Xin Y."/>
            <person name="Zhou J."/>
            <person name="Deng J."/>
            <person name="Jiang H."/>
            <person name="Liu Y."/>
            <person name="Qu J."/>
            <person name="Song X.-Z."/>
            <person name="Zhang L."/>
            <person name="Villasana D."/>
            <person name="Johnson A."/>
            <person name="Liu J."/>
            <person name="Liyanage D."/>
            <person name="Lorensuhewa L."/>
            <person name="Robinson T."/>
            <person name="Song A."/>
            <person name="Song B.-B."/>
            <person name="Dinh H."/>
            <person name="Thornton R."/>
            <person name="Coyle M."/>
            <person name="Francisco L."/>
            <person name="Jackson L."/>
            <person name="Javaid M."/>
            <person name="Korchina V."/>
            <person name="Kovar C."/>
            <person name="Mata R."/>
            <person name="Mathew T."/>
            <person name="Ngo R."/>
            <person name="Nguyen L."/>
            <person name="Nguyen N."/>
            <person name="Okwuonu G."/>
            <person name="Ongeri F."/>
            <person name="Pham C."/>
            <person name="Simmons D."/>
            <person name="Wilczek-Boney K."/>
            <person name="Hale W."/>
            <person name="Jakkamsetti A."/>
            <person name="Pham P."/>
            <person name="Ruth R."/>
            <person name="San Lucas F."/>
            <person name="Warren J."/>
            <person name="Zhang J."/>
            <person name="Zhao Z."/>
            <person name="Zhou C."/>
            <person name="Zhu D."/>
            <person name="Lee S."/>
            <person name="Bess C."/>
            <person name="Blankenburg K."/>
            <person name="Forbes L."/>
            <person name="Fu Q."/>
            <person name="Gubbala S."/>
            <person name="Hirani K."/>
            <person name="Jayaseelan J.C."/>
            <person name="Lara F."/>
            <person name="Munidasa M."/>
            <person name="Palculict T."/>
            <person name="Patil S."/>
            <person name="Pu L.-L."/>
            <person name="Saada N."/>
            <person name="Tang L."/>
            <person name="Weissenberger G."/>
            <person name="Zhu Y."/>
            <person name="Hemphill L."/>
            <person name="Shang Y."/>
            <person name="Youmans B."/>
            <person name="Ayvaz T."/>
            <person name="Ross M."/>
            <person name="Santibanez J."/>
            <person name="Aqrawi P."/>
            <person name="Gross S."/>
            <person name="Joshi V."/>
            <person name="Fowler G."/>
            <person name="Nazareth L."/>
            <person name="Reid J."/>
            <person name="Worley K."/>
            <person name="Petrosino J."/>
            <person name="Highlander S."/>
            <person name="Gibbs R."/>
        </authorList>
    </citation>
    <scope>NUCLEOTIDE SEQUENCE [LARGE SCALE GENOMIC DNA]</scope>
    <source>
        <strain evidence="6">ATCC 33861</strain>
    </source>
</reference>
<evidence type="ECO:0000313" key="6">
    <source>
        <dbReference type="EMBL" id="EFK56039.1"/>
    </source>
</evidence>
<dbReference type="EMBL" id="ACHA02000012">
    <property type="protein sequence ID" value="EFK56039.1"/>
    <property type="molecule type" value="Genomic_DNA"/>
</dbReference>
<keyword evidence="4 5" id="KW-0472">Membrane</keyword>
<feature type="transmembrane region" description="Helical" evidence="5">
    <location>
        <begin position="352"/>
        <end position="377"/>
    </location>
</feature>
<proteinExistence type="predicted"/>
<evidence type="ECO:0000256" key="1">
    <source>
        <dbReference type="ARBA" id="ARBA00004141"/>
    </source>
</evidence>
<dbReference type="GO" id="GO:0016020">
    <property type="term" value="C:membrane"/>
    <property type="evidence" value="ECO:0007669"/>
    <property type="project" value="UniProtKB-SubCell"/>
</dbReference>
<dbReference type="PANTHER" id="PTHR23514">
    <property type="entry name" value="BYPASS OF STOP CODON PROTEIN 6"/>
    <property type="match status" value="1"/>
</dbReference>
<feature type="transmembrane region" description="Helical" evidence="5">
    <location>
        <begin position="114"/>
        <end position="132"/>
    </location>
</feature>
<evidence type="ECO:0000256" key="2">
    <source>
        <dbReference type="ARBA" id="ARBA00022692"/>
    </source>
</evidence>
<feature type="transmembrane region" description="Helical" evidence="5">
    <location>
        <begin position="176"/>
        <end position="195"/>
    </location>
</feature>
<keyword evidence="3 5" id="KW-1133">Transmembrane helix</keyword>
<dbReference type="Gene3D" id="1.20.1250.20">
    <property type="entry name" value="MFS general substrate transporter like domains"/>
    <property type="match status" value="2"/>
</dbReference>
<evidence type="ECO:0000256" key="3">
    <source>
        <dbReference type="ARBA" id="ARBA00022989"/>
    </source>
</evidence>
<feature type="transmembrane region" description="Helical" evidence="5">
    <location>
        <begin position="322"/>
        <end position="340"/>
    </location>
</feature>
<dbReference type="eggNOG" id="COG0738">
    <property type="taxonomic scope" value="Bacteria"/>
</dbReference>
<evidence type="ECO:0000256" key="4">
    <source>
        <dbReference type="ARBA" id="ARBA00023136"/>
    </source>
</evidence>
<dbReference type="InterPro" id="IPR011701">
    <property type="entry name" value="MFS"/>
</dbReference>
<dbReference type="InterPro" id="IPR051788">
    <property type="entry name" value="MFS_Transporter"/>
</dbReference>
<feature type="transmembrane region" description="Helical" evidence="5">
    <location>
        <begin position="153"/>
        <end position="170"/>
    </location>
</feature>
<dbReference type="STRING" id="525373.HMPREF0766_13242"/>
<dbReference type="Proteomes" id="UP000006258">
    <property type="component" value="Unassembled WGS sequence"/>
</dbReference>
<keyword evidence="2 5" id="KW-0812">Transmembrane</keyword>
<dbReference type="SUPFAM" id="SSF103473">
    <property type="entry name" value="MFS general substrate transporter"/>
    <property type="match status" value="1"/>
</dbReference>
<gene>
    <name evidence="6" type="ORF">HMPREF0766_13242</name>
</gene>
<feature type="transmembrane region" description="Helical" evidence="5">
    <location>
        <begin position="90"/>
        <end position="108"/>
    </location>
</feature>
<comment type="caution">
    <text evidence="6">The sequence shown here is derived from an EMBL/GenBank/DDBJ whole genome shotgun (WGS) entry which is preliminary data.</text>
</comment>
<dbReference type="CDD" id="cd17393">
    <property type="entry name" value="MFS_MosC_like"/>
    <property type="match status" value="1"/>
</dbReference>
<protein>
    <submittedName>
        <fullName evidence="6">Transporter, major facilitator family protein</fullName>
    </submittedName>
</protein>
<name>D7VQI8_SPHSI</name>
<dbReference type="HOGENOM" id="CLU_035309_1_0_10"/>
<keyword evidence="7" id="KW-1185">Reference proteome</keyword>